<comment type="caution">
    <text evidence="3">The sequence shown here is derived from an EMBL/GenBank/DDBJ whole genome shotgun (WGS) entry which is preliminary data.</text>
</comment>
<feature type="transmembrane region" description="Helical" evidence="2">
    <location>
        <begin position="28"/>
        <end position="52"/>
    </location>
</feature>
<proteinExistence type="predicted"/>
<reference evidence="3" key="1">
    <citation type="journal article" date="2021" name="PeerJ">
        <title>Extensive microbial diversity within the chicken gut microbiome revealed by metagenomics and culture.</title>
        <authorList>
            <person name="Gilroy R."/>
            <person name="Ravi A."/>
            <person name="Getino M."/>
            <person name="Pursley I."/>
            <person name="Horton D.L."/>
            <person name="Alikhan N.F."/>
            <person name="Baker D."/>
            <person name="Gharbi K."/>
            <person name="Hall N."/>
            <person name="Watson M."/>
            <person name="Adriaenssens E.M."/>
            <person name="Foster-Nyarko E."/>
            <person name="Jarju S."/>
            <person name="Secka A."/>
            <person name="Antonio M."/>
            <person name="Oren A."/>
            <person name="Chaudhuri R.R."/>
            <person name="La Ragione R."/>
            <person name="Hildebrand F."/>
            <person name="Pallen M.J."/>
        </authorList>
    </citation>
    <scope>NUCLEOTIDE SEQUENCE</scope>
    <source>
        <strain evidence="3">ChiGjej5B5-22894</strain>
    </source>
</reference>
<evidence type="ECO:0000256" key="1">
    <source>
        <dbReference type="SAM" id="MobiDB-lite"/>
    </source>
</evidence>
<accession>A0A921MUL8</accession>
<name>A0A921MUL8_9MICO</name>
<keyword evidence="2" id="KW-0472">Membrane</keyword>
<protein>
    <recommendedName>
        <fullName evidence="5">PH domain-containing protein</fullName>
    </recommendedName>
</protein>
<gene>
    <name evidence="3" type="ORF">K8V81_04530</name>
</gene>
<organism evidence="3 4">
    <name type="scientific">Brachybacterium massiliense</name>
    <dbReference type="NCBI Taxonomy" id="1755098"/>
    <lineage>
        <taxon>Bacteria</taxon>
        <taxon>Bacillati</taxon>
        <taxon>Actinomycetota</taxon>
        <taxon>Actinomycetes</taxon>
        <taxon>Micrococcales</taxon>
        <taxon>Dermabacteraceae</taxon>
        <taxon>Brachybacterium</taxon>
    </lineage>
</organism>
<dbReference type="AlphaFoldDB" id="A0A921MUL8"/>
<sequence length="210" mass="21655">MVASPRPLDDGAPLYIAPTARSQRLMTVLYGVVAVMALLLLVSGALVTFVIAQLSTAAAILVVAVFGVLMLALLVAAVIALIAQHGMVFAVTTQGITLVPPYRRARAIPWSRIAAIEPSRTWMMRSAVVVLLEDGTRLTASQTNASARSAHPPAPAHLGPGNGEPGTPVPLRAALDGLERYRRGEFAGTGVTAPPPPAAPNGPAAPPPSV</sequence>
<keyword evidence="2" id="KW-0812">Transmembrane</keyword>
<feature type="compositionally biased region" description="Pro residues" evidence="1">
    <location>
        <begin position="193"/>
        <end position="210"/>
    </location>
</feature>
<dbReference type="EMBL" id="DYUE01000115">
    <property type="protein sequence ID" value="HJG90973.1"/>
    <property type="molecule type" value="Genomic_DNA"/>
</dbReference>
<keyword evidence="2" id="KW-1133">Transmembrane helix</keyword>
<evidence type="ECO:0000313" key="4">
    <source>
        <dbReference type="Proteomes" id="UP000742460"/>
    </source>
</evidence>
<dbReference type="Proteomes" id="UP000742460">
    <property type="component" value="Unassembled WGS sequence"/>
</dbReference>
<reference evidence="3" key="2">
    <citation type="submission" date="2021-09" db="EMBL/GenBank/DDBJ databases">
        <authorList>
            <person name="Gilroy R."/>
        </authorList>
    </citation>
    <scope>NUCLEOTIDE SEQUENCE</scope>
    <source>
        <strain evidence="3">ChiGjej5B5-22894</strain>
    </source>
</reference>
<feature type="region of interest" description="Disordered" evidence="1">
    <location>
        <begin position="141"/>
        <end position="210"/>
    </location>
</feature>
<evidence type="ECO:0000256" key="2">
    <source>
        <dbReference type="SAM" id="Phobius"/>
    </source>
</evidence>
<evidence type="ECO:0000313" key="3">
    <source>
        <dbReference type="EMBL" id="HJG90973.1"/>
    </source>
</evidence>
<feature type="transmembrane region" description="Helical" evidence="2">
    <location>
        <begin position="58"/>
        <end position="83"/>
    </location>
</feature>
<evidence type="ECO:0008006" key="5">
    <source>
        <dbReference type="Google" id="ProtNLM"/>
    </source>
</evidence>